<evidence type="ECO:0000313" key="11">
    <source>
        <dbReference type="Proteomes" id="UP000188533"/>
    </source>
</evidence>
<feature type="domain" description="F-BAR" evidence="9">
    <location>
        <begin position="69"/>
        <end position="342"/>
    </location>
</feature>
<evidence type="ECO:0000313" key="10">
    <source>
        <dbReference type="EMBL" id="GAW00160.1"/>
    </source>
</evidence>
<dbReference type="PROSITE" id="PS50081">
    <property type="entry name" value="ZF_DAG_PE_2"/>
    <property type="match status" value="1"/>
</dbReference>
<dbReference type="CDD" id="cd20824">
    <property type="entry name" value="C1_SpBZZ1-like"/>
    <property type="match status" value="1"/>
</dbReference>
<dbReference type="InterPro" id="IPR020454">
    <property type="entry name" value="DAG/PE-bd"/>
</dbReference>
<dbReference type="SUPFAM" id="SSF103657">
    <property type="entry name" value="BAR/IMD domain-like"/>
    <property type="match status" value="1"/>
</dbReference>
<reference evidence="10 11" key="1">
    <citation type="submission" date="2016-08" db="EMBL/GenBank/DDBJ databases">
        <authorList>
            <consortium name="Lentinula edodes genome sequencing consortium"/>
            <person name="Sakamoto Y."/>
            <person name="Nakade K."/>
            <person name="Sato S."/>
            <person name="Yoshida Y."/>
            <person name="Miyazaki K."/>
            <person name="Natsume S."/>
            <person name="Konno N."/>
        </authorList>
    </citation>
    <scope>NUCLEOTIDE SEQUENCE [LARGE SCALE GENOMIC DNA]</scope>
    <source>
        <strain evidence="10 11">NBRC 111202</strain>
    </source>
</reference>
<keyword evidence="3" id="KW-0862">Zinc</keyword>
<protein>
    <submittedName>
        <fullName evidence="10">Uncharacterized protein</fullName>
    </submittedName>
</protein>
<evidence type="ECO:0000259" key="7">
    <source>
        <dbReference type="PROSITE" id="PS50002"/>
    </source>
</evidence>
<dbReference type="GO" id="GO:0046872">
    <property type="term" value="F:metal ion binding"/>
    <property type="evidence" value="ECO:0007669"/>
    <property type="project" value="UniProtKB-KW"/>
</dbReference>
<dbReference type="Gene3D" id="2.30.30.40">
    <property type="entry name" value="SH3 Domains"/>
    <property type="match status" value="2"/>
</dbReference>
<dbReference type="Proteomes" id="UP000188533">
    <property type="component" value="Unassembled WGS sequence"/>
</dbReference>
<feature type="domain" description="Phorbol-ester/DAG-type" evidence="8">
    <location>
        <begin position="472"/>
        <end position="522"/>
    </location>
</feature>
<feature type="domain" description="SH3" evidence="7">
    <location>
        <begin position="573"/>
        <end position="633"/>
    </location>
</feature>
<name>A0A1Q3DYZ2_LENED</name>
<dbReference type="PANTHER" id="PTHR15735:SF21">
    <property type="entry name" value="PROTEIN NERVOUS WRECK"/>
    <property type="match status" value="1"/>
</dbReference>
<evidence type="ECO:0000256" key="4">
    <source>
        <dbReference type="PROSITE-ProRule" id="PRU00192"/>
    </source>
</evidence>
<dbReference type="STRING" id="5353.A0A1Q3DYZ2"/>
<keyword evidence="2" id="KW-0479">Metal-binding</keyword>
<dbReference type="AlphaFoldDB" id="A0A1Q3DYZ2"/>
<feature type="compositionally biased region" description="Polar residues" evidence="6">
    <location>
        <begin position="534"/>
        <end position="547"/>
    </location>
</feature>
<dbReference type="Pfam" id="PF00611">
    <property type="entry name" value="FCH"/>
    <property type="match status" value="1"/>
</dbReference>
<dbReference type="SMART" id="SM00055">
    <property type="entry name" value="FCH"/>
    <property type="match status" value="1"/>
</dbReference>
<dbReference type="PROSITE" id="PS50002">
    <property type="entry name" value="SH3"/>
    <property type="match status" value="2"/>
</dbReference>
<dbReference type="CDD" id="cd11912">
    <property type="entry name" value="SH3_Bzz1_1"/>
    <property type="match status" value="1"/>
</dbReference>
<keyword evidence="11" id="KW-1185">Reference proteome</keyword>
<evidence type="ECO:0000256" key="6">
    <source>
        <dbReference type="SAM" id="MobiDB-lite"/>
    </source>
</evidence>
<evidence type="ECO:0000259" key="8">
    <source>
        <dbReference type="PROSITE" id="PS50081"/>
    </source>
</evidence>
<dbReference type="SMART" id="SM00109">
    <property type="entry name" value="C1"/>
    <property type="match status" value="1"/>
</dbReference>
<dbReference type="GO" id="GO:0030833">
    <property type="term" value="P:regulation of actin filament polymerization"/>
    <property type="evidence" value="ECO:0007669"/>
    <property type="project" value="TreeGrafter"/>
</dbReference>
<dbReference type="InterPro" id="IPR001452">
    <property type="entry name" value="SH3_domain"/>
</dbReference>
<dbReference type="GO" id="GO:0030864">
    <property type="term" value="C:cortical actin cytoskeleton"/>
    <property type="evidence" value="ECO:0007669"/>
    <property type="project" value="UniProtKB-ARBA"/>
</dbReference>
<feature type="region of interest" description="Disordered" evidence="6">
    <location>
        <begin position="527"/>
        <end position="547"/>
    </location>
</feature>
<evidence type="ECO:0000256" key="3">
    <source>
        <dbReference type="ARBA" id="ARBA00022833"/>
    </source>
</evidence>
<dbReference type="PROSITE" id="PS51741">
    <property type="entry name" value="F_BAR"/>
    <property type="match status" value="1"/>
</dbReference>
<dbReference type="InterPro" id="IPR035459">
    <property type="entry name" value="Bzz1_SH3_1"/>
</dbReference>
<keyword evidence="5" id="KW-0175">Coiled coil</keyword>
<sequence>MLVRCCLHRGCRESHERSSRLNDTWITRELNPLEIYDSNEDYAKGWRVDIRRSPLPFDAWTNHMASSRQLYGDCLPDQVDRISANLDAHIQLVADVRELYKDRVALERDFATKLQALAKKSAEKKVKMESVLVLGDDPTKAWGESTLKQSTLNFAFDSIINSMANAAQDHNNIADTLTTQVVEALKTVERKNENIQKTEGQFYQKLISDRDRSYSERLKTKQKYDEECGEVEANRQRQSRANDDKHAERVARQSEQQRVDMLNSKNAYIIATAIANKTKSKFFGTDLVHLENQLQAVQTRLVNKFAKILLHAQALQISHLDVLKNRLAENETRLNEVNPSKDQDLYIEYNIRPFSAPSDWKFEPCATFYDNEEMSVEPDAKTVLQNRLRRSRGKLQELMPVIETKQREYEQLEKLTVAYDGDHSLGNIEDISDKYLETDHNMTFFRTSECILNAEIDVIVKAIGDDVGAQQPHNFKSSSFSIPTTCGYCKTSIWGLSKQGKTCKVCNLSVHAKCELKVPADCQRGGGVSRHASRLSTSTSNASRMSVTGTSIPTQLVTPTASSFVHAVSKEEEHYSTAKVLFDFTATSEFELSVSEGSTVTVIEHDDGSGWVKVKDGSGDGLVPASYLQHGTGPASSSNEQGSGQYVKAIYAYEARGSDELGLKDGELIELSSGPSDGQYYGEGWWEGINSLGQKGIFPSNYVELV</sequence>
<proteinExistence type="predicted"/>
<dbReference type="Pfam" id="PF00130">
    <property type="entry name" value="C1_1"/>
    <property type="match status" value="1"/>
</dbReference>
<dbReference type="PRINTS" id="PR00452">
    <property type="entry name" value="SH3DOMAIN"/>
</dbReference>
<dbReference type="GO" id="GO:0030036">
    <property type="term" value="P:actin cytoskeleton organization"/>
    <property type="evidence" value="ECO:0007669"/>
    <property type="project" value="UniProtKB-ARBA"/>
</dbReference>
<feature type="domain" description="SH3" evidence="7">
    <location>
        <begin position="642"/>
        <end position="706"/>
    </location>
</feature>
<organism evidence="10 11">
    <name type="scientific">Lentinula edodes</name>
    <name type="common">Shiitake mushroom</name>
    <name type="synonym">Lentinus edodes</name>
    <dbReference type="NCBI Taxonomy" id="5353"/>
    <lineage>
        <taxon>Eukaryota</taxon>
        <taxon>Fungi</taxon>
        <taxon>Dikarya</taxon>
        <taxon>Basidiomycota</taxon>
        <taxon>Agaricomycotina</taxon>
        <taxon>Agaricomycetes</taxon>
        <taxon>Agaricomycetidae</taxon>
        <taxon>Agaricales</taxon>
        <taxon>Marasmiineae</taxon>
        <taxon>Omphalotaceae</taxon>
        <taxon>Lentinula</taxon>
    </lineage>
</organism>
<evidence type="ECO:0000259" key="9">
    <source>
        <dbReference type="PROSITE" id="PS51741"/>
    </source>
</evidence>
<dbReference type="InterPro" id="IPR046349">
    <property type="entry name" value="C1-like_sf"/>
</dbReference>
<dbReference type="CDD" id="cd00174">
    <property type="entry name" value="SH3"/>
    <property type="match status" value="1"/>
</dbReference>
<comment type="caution">
    <text evidence="10">The sequence shown here is derived from an EMBL/GenBank/DDBJ whole genome shotgun (WGS) entry which is preliminary data.</text>
</comment>
<keyword evidence="1 4" id="KW-0728">SH3 domain</keyword>
<evidence type="ECO:0000256" key="1">
    <source>
        <dbReference type="ARBA" id="ARBA00022443"/>
    </source>
</evidence>
<dbReference type="InterPro" id="IPR027267">
    <property type="entry name" value="AH/BAR_dom_sf"/>
</dbReference>
<dbReference type="PRINTS" id="PR00008">
    <property type="entry name" value="DAGPEDOMAIN"/>
</dbReference>
<dbReference type="SUPFAM" id="SSF57889">
    <property type="entry name" value="Cysteine-rich domain"/>
    <property type="match status" value="1"/>
</dbReference>
<reference evidence="10 11" key="2">
    <citation type="submission" date="2017-02" db="EMBL/GenBank/DDBJ databases">
        <title>A genome survey and senescence transcriptome analysis in Lentinula edodes.</title>
        <authorList>
            <person name="Sakamoto Y."/>
            <person name="Nakade K."/>
            <person name="Sato S."/>
            <person name="Yoshida Y."/>
            <person name="Miyazaki K."/>
            <person name="Natsume S."/>
            <person name="Konno N."/>
        </authorList>
    </citation>
    <scope>NUCLEOTIDE SEQUENCE [LARGE SCALE GENOMIC DNA]</scope>
    <source>
        <strain evidence="10 11">NBRC 111202</strain>
    </source>
</reference>
<dbReference type="PANTHER" id="PTHR15735">
    <property type="entry name" value="FCH AND DOUBLE SH3 DOMAINS PROTEIN"/>
    <property type="match status" value="1"/>
</dbReference>
<dbReference type="InterPro" id="IPR001060">
    <property type="entry name" value="FCH_dom"/>
</dbReference>
<dbReference type="SUPFAM" id="SSF50044">
    <property type="entry name" value="SH3-domain"/>
    <property type="match status" value="2"/>
</dbReference>
<evidence type="ECO:0000256" key="2">
    <source>
        <dbReference type="ARBA" id="ARBA00022723"/>
    </source>
</evidence>
<dbReference type="EMBL" id="BDGU01000027">
    <property type="protein sequence ID" value="GAW00160.1"/>
    <property type="molecule type" value="Genomic_DNA"/>
</dbReference>
<dbReference type="InterPro" id="IPR036028">
    <property type="entry name" value="SH3-like_dom_sf"/>
</dbReference>
<dbReference type="Gene3D" id="1.20.1270.60">
    <property type="entry name" value="Arfaptin homology (AH) domain/BAR domain"/>
    <property type="match status" value="1"/>
</dbReference>
<dbReference type="InterPro" id="IPR002219">
    <property type="entry name" value="PKC_DAG/PE"/>
</dbReference>
<accession>A0A1Q3DYZ2</accession>
<dbReference type="PROSITE" id="PS00479">
    <property type="entry name" value="ZF_DAG_PE_1"/>
    <property type="match status" value="1"/>
</dbReference>
<dbReference type="Gene3D" id="3.30.60.20">
    <property type="match status" value="1"/>
</dbReference>
<dbReference type="SMART" id="SM00326">
    <property type="entry name" value="SH3"/>
    <property type="match status" value="2"/>
</dbReference>
<evidence type="ECO:0000256" key="5">
    <source>
        <dbReference type="PROSITE-ProRule" id="PRU01077"/>
    </source>
</evidence>
<gene>
    <name evidence="10" type="ORF">LENED_001660</name>
</gene>
<dbReference type="InterPro" id="IPR031160">
    <property type="entry name" value="F_BAR_dom"/>
</dbReference>
<dbReference type="Pfam" id="PF14604">
    <property type="entry name" value="SH3_9"/>
    <property type="match status" value="2"/>
</dbReference>